<comment type="caution">
    <text evidence="3">The sequence shown here is derived from an EMBL/GenBank/DDBJ whole genome shotgun (WGS) entry which is preliminary data.</text>
</comment>
<dbReference type="Gene3D" id="2.60.40.3940">
    <property type="match status" value="1"/>
</dbReference>
<gene>
    <name evidence="3" type="ORF">F3D60_06080</name>
</gene>
<feature type="compositionally biased region" description="Basic and acidic residues" evidence="1">
    <location>
        <begin position="52"/>
        <end position="61"/>
    </location>
</feature>
<organism evidence="3">
    <name type="scientific">Bacteroides ovatus</name>
    <dbReference type="NCBI Taxonomy" id="28116"/>
    <lineage>
        <taxon>Bacteria</taxon>
        <taxon>Pseudomonadati</taxon>
        <taxon>Bacteroidota</taxon>
        <taxon>Bacteroidia</taxon>
        <taxon>Bacteroidales</taxon>
        <taxon>Bacteroidaceae</taxon>
        <taxon>Bacteroides</taxon>
    </lineage>
</organism>
<accession>A0A641S7H3</accession>
<evidence type="ECO:0000256" key="1">
    <source>
        <dbReference type="SAM" id="MobiDB-lite"/>
    </source>
</evidence>
<feature type="region of interest" description="Disordered" evidence="1">
    <location>
        <begin position="150"/>
        <end position="188"/>
    </location>
</feature>
<dbReference type="AlphaFoldDB" id="A0A641S7H3"/>
<reference evidence="3" key="1">
    <citation type="journal article" date="2019" name="Nat. Med.">
        <title>A library of human gut bacterial isolates paired with longitudinal multiomics data enables mechanistic microbiome research.</title>
        <authorList>
            <person name="Poyet M."/>
            <person name="Groussin M."/>
            <person name="Gibbons S.M."/>
            <person name="Avila-Pacheco J."/>
            <person name="Jiang X."/>
            <person name="Kearney S.M."/>
            <person name="Perrotta A.R."/>
            <person name="Berdy B."/>
            <person name="Zhao S."/>
            <person name="Lieberman T.D."/>
            <person name="Swanson P.K."/>
            <person name="Smith M."/>
            <person name="Roesemann S."/>
            <person name="Alexander J.E."/>
            <person name="Rich S.A."/>
            <person name="Livny J."/>
            <person name="Vlamakis H."/>
            <person name="Clish C."/>
            <person name="Bullock K."/>
            <person name="Deik A."/>
            <person name="Scott J."/>
            <person name="Pierce K.A."/>
            <person name="Xavier R.J."/>
            <person name="Alm E.J."/>
        </authorList>
    </citation>
    <scope>NUCLEOTIDE SEQUENCE</scope>
    <source>
        <strain evidence="3">BIOML-A147</strain>
    </source>
</reference>
<feature type="compositionally biased region" description="Polar residues" evidence="1">
    <location>
        <begin position="151"/>
        <end position="164"/>
    </location>
</feature>
<sequence length="404" mass="43954">AKAVSKPTYTASEVGASPSNHNHAGTYEPAFTKSSAFNKNFGSSEGTICEGNDARLSDTRTPKAHTHKKSEISDFPTSMPASDVSAWAKAASKPSYTASEVGASPSNHNHVGVYQPVGSYAASSHTHGATDITPDSTHRFVTDTEKEVWNSKASGNHNHDSTYQPKGDYAPASHKHAATDVTEDTTHRFVTDSEKTNWNGKAAGNHNHDSVYQLKGSYASSSHKHTSSDIEEDSTHRFMTDAEREKLTEIAVGANKYEHPTSHPASMIEESTTRKFMTDAEKTLLSSLGTNCALKDFSNVTTQNLGQNGYCKFPNGLLIQWGKVSGSSVVSYTIIMPTSFYDKSYKIFATVYKPSSDSSVYSASPIDDSTKTVSRFYINRNYASGGITGLSQETFDWFAIGRWK</sequence>
<dbReference type="Pfam" id="PF21882">
    <property type="entry name" value="Gp53-like_C"/>
    <property type="match status" value="1"/>
</dbReference>
<feature type="region of interest" description="Disordered" evidence="1">
    <location>
        <begin position="1"/>
        <end position="28"/>
    </location>
</feature>
<evidence type="ECO:0000313" key="3">
    <source>
        <dbReference type="EMBL" id="KAA4034462.1"/>
    </source>
</evidence>
<feature type="compositionally biased region" description="Polar residues" evidence="1">
    <location>
        <begin position="7"/>
        <end position="23"/>
    </location>
</feature>
<feature type="domain" description="Putative tail fiber protein gp53-like C-terminal" evidence="2">
    <location>
        <begin position="312"/>
        <end position="402"/>
    </location>
</feature>
<dbReference type="InterPro" id="IPR054075">
    <property type="entry name" value="Gp53-like_C"/>
</dbReference>
<proteinExistence type="predicted"/>
<protein>
    <recommendedName>
        <fullName evidence="2">Putative tail fiber protein gp53-like C-terminal domain-containing protein</fullName>
    </recommendedName>
</protein>
<name>A0A641S7H3_BACOV</name>
<feature type="non-terminal residue" evidence="3">
    <location>
        <position position="1"/>
    </location>
</feature>
<dbReference type="EMBL" id="VWKO01000027">
    <property type="protein sequence ID" value="KAA4034462.1"/>
    <property type="molecule type" value="Genomic_DNA"/>
</dbReference>
<evidence type="ECO:0000259" key="2">
    <source>
        <dbReference type="Pfam" id="PF21882"/>
    </source>
</evidence>
<feature type="region of interest" description="Disordered" evidence="1">
    <location>
        <begin position="42"/>
        <end position="79"/>
    </location>
</feature>